<evidence type="ECO:0000313" key="1">
    <source>
        <dbReference type="EMBL" id="KAI0060496.1"/>
    </source>
</evidence>
<protein>
    <submittedName>
        <fullName evidence="1">Uncharacterized protein</fullName>
    </submittedName>
</protein>
<organism evidence="1 2">
    <name type="scientific">Artomyces pyxidatus</name>
    <dbReference type="NCBI Taxonomy" id="48021"/>
    <lineage>
        <taxon>Eukaryota</taxon>
        <taxon>Fungi</taxon>
        <taxon>Dikarya</taxon>
        <taxon>Basidiomycota</taxon>
        <taxon>Agaricomycotina</taxon>
        <taxon>Agaricomycetes</taxon>
        <taxon>Russulales</taxon>
        <taxon>Auriscalpiaceae</taxon>
        <taxon>Artomyces</taxon>
    </lineage>
</organism>
<gene>
    <name evidence="1" type="ORF">BV25DRAFT_932126</name>
</gene>
<comment type="caution">
    <text evidence="1">The sequence shown here is derived from an EMBL/GenBank/DDBJ whole genome shotgun (WGS) entry which is preliminary data.</text>
</comment>
<sequence>MSPLDIALLASSCLELQNEAERRPGGIGTASRAVEQDKNGNLPSRALPLRPRSALRVGRTPTNQPYRAQHVGRRLRSMSRISCISFASASAIWLWHARRCVGTCTRARNIRLGLSASRIARAHNVRASISRVAFMTLRHASMYLSRVYCIRQRVCAHRLAERRQRLGGISAALVERVYDSGASRRSVTRKHHHLMHKHLRWKLTHGCSLFVWRQRFDGPCAQQLPRDREARS</sequence>
<dbReference type="Proteomes" id="UP000814140">
    <property type="component" value="Unassembled WGS sequence"/>
</dbReference>
<evidence type="ECO:0000313" key="2">
    <source>
        <dbReference type="Proteomes" id="UP000814140"/>
    </source>
</evidence>
<accession>A0ACB8SXC8</accession>
<dbReference type="EMBL" id="MU277218">
    <property type="protein sequence ID" value="KAI0060496.1"/>
    <property type="molecule type" value="Genomic_DNA"/>
</dbReference>
<reference evidence="1" key="1">
    <citation type="submission" date="2021-03" db="EMBL/GenBank/DDBJ databases">
        <authorList>
            <consortium name="DOE Joint Genome Institute"/>
            <person name="Ahrendt S."/>
            <person name="Looney B.P."/>
            <person name="Miyauchi S."/>
            <person name="Morin E."/>
            <person name="Drula E."/>
            <person name="Courty P.E."/>
            <person name="Chicoki N."/>
            <person name="Fauchery L."/>
            <person name="Kohler A."/>
            <person name="Kuo A."/>
            <person name="Labutti K."/>
            <person name="Pangilinan J."/>
            <person name="Lipzen A."/>
            <person name="Riley R."/>
            <person name="Andreopoulos W."/>
            <person name="He G."/>
            <person name="Johnson J."/>
            <person name="Barry K.W."/>
            <person name="Grigoriev I.V."/>
            <person name="Nagy L."/>
            <person name="Hibbett D."/>
            <person name="Henrissat B."/>
            <person name="Matheny P.B."/>
            <person name="Labbe J."/>
            <person name="Martin F."/>
        </authorList>
    </citation>
    <scope>NUCLEOTIDE SEQUENCE</scope>
    <source>
        <strain evidence="1">HHB10654</strain>
    </source>
</reference>
<reference evidence="1" key="2">
    <citation type="journal article" date="2022" name="New Phytol.">
        <title>Evolutionary transition to the ectomycorrhizal habit in the genomes of a hyperdiverse lineage of mushroom-forming fungi.</title>
        <authorList>
            <person name="Looney B."/>
            <person name="Miyauchi S."/>
            <person name="Morin E."/>
            <person name="Drula E."/>
            <person name="Courty P.E."/>
            <person name="Kohler A."/>
            <person name="Kuo A."/>
            <person name="LaButti K."/>
            <person name="Pangilinan J."/>
            <person name="Lipzen A."/>
            <person name="Riley R."/>
            <person name="Andreopoulos W."/>
            <person name="He G."/>
            <person name="Johnson J."/>
            <person name="Nolan M."/>
            <person name="Tritt A."/>
            <person name="Barry K.W."/>
            <person name="Grigoriev I.V."/>
            <person name="Nagy L.G."/>
            <person name="Hibbett D."/>
            <person name="Henrissat B."/>
            <person name="Matheny P.B."/>
            <person name="Labbe J."/>
            <person name="Martin F.M."/>
        </authorList>
    </citation>
    <scope>NUCLEOTIDE SEQUENCE</scope>
    <source>
        <strain evidence="1">HHB10654</strain>
    </source>
</reference>
<name>A0ACB8SXC8_9AGAM</name>
<keyword evidence="2" id="KW-1185">Reference proteome</keyword>
<proteinExistence type="predicted"/>